<reference evidence="7" key="2">
    <citation type="submission" date="2015-02" db="UniProtKB">
        <authorList>
            <consortium name="EnsemblMetazoa"/>
        </authorList>
    </citation>
    <scope>IDENTIFICATION</scope>
</reference>
<dbReference type="Gene3D" id="3.30.710.10">
    <property type="entry name" value="Potassium Channel Kv1.1, Chain A"/>
    <property type="match status" value="1"/>
</dbReference>
<dbReference type="GO" id="GO:0048513">
    <property type="term" value="P:animal organ development"/>
    <property type="evidence" value="ECO:0007669"/>
    <property type="project" value="UniProtKB-ARBA"/>
</dbReference>
<comment type="subcellular location">
    <subcellularLocation>
        <location evidence="1">Nucleus</location>
    </subcellularLocation>
</comment>
<dbReference type="PhylomeDB" id="T1IXC3"/>
<evidence type="ECO:0000313" key="8">
    <source>
        <dbReference type="Proteomes" id="UP000014500"/>
    </source>
</evidence>
<dbReference type="InterPro" id="IPR051095">
    <property type="entry name" value="Dros_DevTransReg"/>
</dbReference>
<name>T1IXC3_STRMM</name>
<keyword evidence="8" id="KW-1185">Reference proteome</keyword>
<evidence type="ECO:0000256" key="4">
    <source>
        <dbReference type="SAM" id="MobiDB-lite"/>
    </source>
</evidence>
<dbReference type="Pfam" id="PF00651">
    <property type="entry name" value="BTB"/>
    <property type="match status" value="1"/>
</dbReference>
<dbReference type="PANTHER" id="PTHR23110">
    <property type="entry name" value="BTB DOMAIN TRANSCRIPTION FACTOR"/>
    <property type="match status" value="1"/>
</dbReference>
<dbReference type="PROSITE" id="PS50097">
    <property type="entry name" value="BTB"/>
    <property type="match status" value="1"/>
</dbReference>
<evidence type="ECO:0008006" key="9">
    <source>
        <dbReference type="Google" id="ProtNLM"/>
    </source>
</evidence>
<dbReference type="InterPro" id="IPR011333">
    <property type="entry name" value="SKP1/BTB/POZ_sf"/>
</dbReference>
<dbReference type="SUPFAM" id="SSF46689">
    <property type="entry name" value="Homeodomain-like"/>
    <property type="match status" value="1"/>
</dbReference>
<dbReference type="GO" id="GO:0008270">
    <property type="term" value="F:zinc ion binding"/>
    <property type="evidence" value="ECO:0007669"/>
    <property type="project" value="UniProtKB-KW"/>
</dbReference>
<feature type="region of interest" description="Disordered" evidence="4">
    <location>
        <begin position="276"/>
        <end position="315"/>
    </location>
</feature>
<sequence length="605" mass="67707">MGSQQFCLRWNNHQMNMLNVFESLLQNEVLVDVTLACDGLTLKAHKVVLSACSPYFQTLFMDNPCKHPIVFLKDVRYCDLKALIDFMYKGEVNVGQDQLTALLNTAESLKIKGLAEVAGGNGGAFCTNSNTETQIHPMSRVHMSSSGNGTSTDAQSPQHRHGGHHSVTVDKMPSVTSLLQPSNALSIRGYGHSMSTSPPPKRRKTKPRKRIPESALICSDPEDSDALDLATTTPEMIESCVDLPPADNTLSETSETNVEDVKPNISILEMANQSQMHSYHHYEQQQIGEENHPSPENKQSYSSNQNQFSVSVPKPPIVPTQQRLGAILPKPPLLSVIPSSAVSPVPSTSAPEATIQDPAGWPERKKREYHCEHCQASFDSKKVFYKHGCPRVRVGFTCDVCGSFFPTHCRYSRHRQIHNPDREIYTCYYCPKTMVRMDHLKQHMKTAHGLGYFAPDEFIYSSSNVRQQQRETSSTTEANIRRLCHFTRQSQKHKSPWTEEDMVSALEAVQRGRLTYALAARKFDIPKATLHYYVILMKAVEAVRSGRMTPEIAAIKYNVRNSVLNGCLYGTSGDQTSRNSSPPPQPPSQPLMLALDRNDVVRRDH</sequence>
<dbReference type="SUPFAM" id="SSF54695">
    <property type="entry name" value="POZ domain"/>
    <property type="match status" value="1"/>
</dbReference>
<dbReference type="SMART" id="SM00355">
    <property type="entry name" value="ZnF_C2H2"/>
    <property type="match status" value="2"/>
</dbReference>
<dbReference type="PANTHER" id="PTHR23110:SF109">
    <property type="entry name" value="FI07618P-RELATED"/>
    <property type="match status" value="1"/>
</dbReference>
<feature type="compositionally biased region" description="Polar residues" evidence="4">
    <location>
        <begin position="142"/>
        <end position="157"/>
    </location>
</feature>
<dbReference type="GO" id="GO:0006357">
    <property type="term" value="P:regulation of transcription by RNA polymerase II"/>
    <property type="evidence" value="ECO:0007669"/>
    <property type="project" value="TreeGrafter"/>
</dbReference>
<feature type="compositionally biased region" description="Polar residues" evidence="4">
    <location>
        <begin position="296"/>
        <end position="310"/>
    </location>
</feature>
<keyword evidence="3" id="KW-0479">Metal-binding</keyword>
<dbReference type="eggNOG" id="ENOG502RYZ4">
    <property type="taxonomic scope" value="Eukaryota"/>
</dbReference>
<dbReference type="Proteomes" id="UP000014500">
    <property type="component" value="Unassembled WGS sequence"/>
</dbReference>
<dbReference type="GO" id="GO:0048666">
    <property type="term" value="P:neuron development"/>
    <property type="evidence" value="ECO:0007669"/>
    <property type="project" value="UniProtKB-ARBA"/>
</dbReference>
<dbReference type="InterPro" id="IPR036236">
    <property type="entry name" value="Znf_C2H2_sf"/>
</dbReference>
<proteinExistence type="predicted"/>
<feature type="domain" description="BTB" evidence="5">
    <location>
        <begin position="31"/>
        <end position="96"/>
    </location>
</feature>
<dbReference type="STRING" id="126957.T1IXC3"/>
<dbReference type="AlphaFoldDB" id="T1IXC3"/>
<dbReference type="SUPFAM" id="SSF57667">
    <property type="entry name" value="beta-beta-alpha zinc fingers"/>
    <property type="match status" value="1"/>
</dbReference>
<dbReference type="PROSITE" id="PS00028">
    <property type="entry name" value="ZINC_FINGER_C2H2_1"/>
    <property type="match status" value="2"/>
</dbReference>
<dbReference type="InterPro" id="IPR009057">
    <property type="entry name" value="Homeodomain-like_sf"/>
</dbReference>
<organism evidence="7 8">
    <name type="scientific">Strigamia maritima</name>
    <name type="common">European centipede</name>
    <name type="synonym">Geophilus maritimus</name>
    <dbReference type="NCBI Taxonomy" id="126957"/>
    <lineage>
        <taxon>Eukaryota</taxon>
        <taxon>Metazoa</taxon>
        <taxon>Ecdysozoa</taxon>
        <taxon>Arthropoda</taxon>
        <taxon>Myriapoda</taxon>
        <taxon>Chilopoda</taxon>
        <taxon>Pleurostigmophora</taxon>
        <taxon>Geophilomorpha</taxon>
        <taxon>Linotaeniidae</taxon>
        <taxon>Strigamia</taxon>
    </lineage>
</organism>
<evidence type="ECO:0000259" key="5">
    <source>
        <dbReference type="PROSITE" id="PS50097"/>
    </source>
</evidence>
<dbReference type="PROSITE" id="PS50157">
    <property type="entry name" value="ZINC_FINGER_C2H2_2"/>
    <property type="match status" value="2"/>
</dbReference>
<dbReference type="GO" id="GO:0005634">
    <property type="term" value="C:nucleus"/>
    <property type="evidence" value="ECO:0007669"/>
    <property type="project" value="UniProtKB-SubCell"/>
</dbReference>
<dbReference type="CDD" id="cd18315">
    <property type="entry name" value="BTB_POZ_BAB-like"/>
    <property type="match status" value="1"/>
</dbReference>
<dbReference type="GO" id="GO:0003006">
    <property type="term" value="P:developmental process involved in reproduction"/>
    <property type="evidence" value="ECO:0007669"/>
    <property type="project" value="UniProtKB-ARBA"/>
</dbReference>
<feature type="domain" description="C2H2-type" evidence="6">
    <location>
        <begin position="396"/>
        <end position="423"/>
    </location>
</feature>
<evidence type="ECO:0000313" key="7">
    <source>
        <dbReference type="EnsemblMetazoa" id="SMAR005854-PA"/>
    </source>
</evidence>
<evidence type="ECO:0000259" key="6">
    <source>
        <dbReference type="PROSITE" id="PS50157"/>
    </source>
</evidence>
<dbReference type="HOGENOM" id="CLU_451545_0_0_1"/>
<keyword evidence="2" id="KW-0539">Nucleus</keyword>
<feature type="compositionally biased region" description="Basic residues" evidence="4">
    <location>
        <begin position="200"/>
        <end position="209"/>
    </location>
</feature>
<evidence type="ECO:0000256" key="2">
    <source>
        <dbReference type="ARBA" id="ARBA00023242"/>
    </source>
</evidence>
<keyword evidence="3" id="KW-0863">Zinc-finger</keyword>
<feature type="region of interest" description="Disordered" evidence="4">
    <location>
        <begin position="142"/>
        <end position="168"/>
    </location>
</feature>
<keyword evidence="3" id="KW-0862">Zinc</keyword>
<dbReference type="Pfam" id="PF05225">
    <property type="entry name" value="HTH_psq"/>
    <property type="match status" value="1"/>
</dbReference>
<feature type="domain" description="C2H2-type" evidence="6">
    <location>
        <begin position="425"/>
        <end position="448"/>
    </location>
</feature>
<evidence type="ECO:0000256" key="3">
    <source>
        <dbReference type="PROSITE-ProRule" id="PRU00042"/>
    </source>
</evidence>
<dbReference type="InterPro" id="IPR000210">
    <property type="entry name" value="BTB/POZ_dom"/>
</dbReference>
<feature type="region of interest" description="Disordered" evidence="4">
    <location>
        <begin position="184"/>
        <end position="225"/>
    </location>
</feature>
<dbReference type="InterPro" id="IPR013087">
    <property type="entry name" value="Znf_C2H2_type"/>
</dbReference>
<dbReference type="Gene3D" id="1.10.10.60">
    <property type="entry name" value="Homeodomain-like"/>
    <property type="match status" value="1"/>
</dbReference>
<dbReference type="InterPro" id="IPR007889">
    <property type="entry name" value="HTH_Psq"/>
</dbReference>
<dbReference type="Gene3D" id="3.30.160.60">
    <property type="entry name" value="Classic Zinc Finger"/>
    <property type="match status" value="1"/>
</dbReference>
<dbReference type="GO" id="GO:0003677">
    <property type="term" value="F:DNA binding"/>
    <property type="evidence" value="ECO:0007669"/>
    <property type="project" value="InterPro"/>
</dbReference>
<protein>
    <recommendedName>
        <fullName evidence="9">BTB domain-containing protein</fullName>
    </recommendedName>
</protein>
<dbReference type="EnsemblMetazoa" id="SMAR005854-RA">
    <property type="protein sequence ID" value="SMAR005854-PA"/>
    <property type="gene ID" value="SMAR005854"/>
</dbReference>
<reference evidence="8" key="1">
    <citation type="submission" date="2011-05" db="EMBL/GenBank/DDBJ databases">
        <authorList>
            <person name="Richards S.R."/>
            <person name="Qu J."/>
            <person name="Jiang H."/>
            <person name="Jhangiani S.N."/>
            <person name="Agravi P."/>
            <person name="Goodspeed R."/>
            <person name="Gross S."/>
            <person name="Mandapat C."/>
            <person name="Jackson L."/>
            <person name="Mathew T."/>
            <person name="Pu L."/>
            <person name="Thornton R."/>
            <person name="Saada N."/>
            <person name="Wilczek-Boney K.B."/>
            <person name="Lee S."/>
            <person name="Kovar C."/>
            <person name="Wu Y."/>
            <person name="Scherer S.E."/>
            <person name="Worley K.C."/>
            <person name="Muzny D.M."/>
            <person name="Gibbs R."/>
        </authorList>
    </citation>
    <scope>NUCLEOTIDE SEQUENCE</scope>
    <source>
        <strain evidence="8">Brora</strain>
    </source>
</reference>
<evidence type="ECO:0000256" key="1">
    <source>
        <dbReference type="ARBA" id="ARBA00004123"/>
    </source>
</evidence>
<accession>T1IXC3</accession>
<dbReference type="SMART" id="SM00225">
    <property type="entry name" value="BTB"/>
    <property type="match status" value="1"/>
</dbReference>
<dbReference type="EMBL" id="JH431646">
    <property type="status" value="NOT_ANNOTATED_CDS"/>
    <property type="molecule type" value="Genomic_DNA"/>
</dbReference>
<feature type="region of interest" description="Disordered" evidence="4">
    <location>
        <begin position="570"/>
        <end position="591"/>
    </location>
</feature>